<organism evidence="1 2">
    <name type="scientific">Clostridium puniceum</name>
    <dbReference type="NCBI Taxonomy" id="29367"/>
    <lineage>
        <taxon>Bacteria</taxon>
        <taxon>Bacillati</taxon>
        <taxon>Bacillota</taxon>
        <taxon>Clostridia</taxon>
        <taxon>Eubacteriales</taxon>
        <taxon>Clostridiaceae</taxon>
        <taxon>Clostridium</taxon>
    </lineage>
</organism>
<protein>
    <submittedName>
        <fullName evidence="1">RNase II stability modulator</fullName>
    </submittedName>
</protein>
<accession>A0A1S8T7T3</accession>
<dbReference type="Proteomes" id="UP000190890">
    <property type="component" value="Unassembled WGS sequence"/>
</dbReference>
<gene>
    <name evidence="1" type="ORF">CLPUN_42920</name>
</gene>
<sequence length="76" mass="8894">MDIKQSKSNKEFRRQKNIRLVGSHTDITEQKLIQNELNSLAHYDMLTELPNRLSFEVKINDLINTGKNMILTKSLH</sequence>
<proteinExistence type="predicted"/>
<evidence type="ECO:0000313" key="2">
    <source>
        <dbReference type="Proteomes" id="UP000190890"/>
    </source>
</evidence>
<dbReference type="EMBL" id="LZZM01000208">
    <property type="protein sequence ID" value="OOM73857.1"/>
    <property type="molecule type" value="Genomic_DNA"/>
</dbReference>
<reference evidence="1 2" key="1">
    <citation type="submission" date="2016-05" db="EMBL/GenBank/DDBJ databases">
        <title>Microbial solvent formation.</title>
        <authorList>
            <person name="Poehlein A."/>
            <person name="Montoya Solano J.D."/>
            <person name="Flitsch S."/>
            <person name="Krabben P."/>
            <person name="Duerre P."/>
            <person name="Daniel R."/>
        </authorList>
    </citation>
    <scope>NUCLEOTIDE SEQUENCE [LARGE SCALE GENOMIC DNA]</scope>
    <source>
        <strain evidence="1 2">DSM 2619</strain>
    </source>
</reference>
<comment type="caution">
    <text evidence="1">The sequence shown here is derived from an EMBL/GenBank/DDBJ whole genome shotgun (WGS) entry which is preliminary data.</text>
</comment>
<dbReference type="RefSeq" id="WP_077849244.1">
    <property type="nucleotide sequence ID" value="NZ_LZZM01000208.1"/>
</dbReference>
<keyword evidence="2" id="KW-1185">Reference proteome</keyword>
<evidence type="ECO:0000313" key="1">
    <source>
        <dbReference type="EMBL" id="OOM73857.1"/>
    </source>
</evidence>
<name>A0A1S8T7T3_9CLOT</name>
<dbReference type="OrthoDB" id="9759607at2"/>
<dbReference type="AlphaFoldDB" id="A0A1S8T7T3"/>
<dbReference type="STRING" id="29367.CLPUN_42920"/>